<organism evidence="1 2">
    <name type="scientific">Actinoplanes subglobosus</name>
    <dbReference type="NCBI Taxonomy" id="1547892"/>
    <lineage>
        <taxon>Bacteria</taxon>
        <taxon>Bacillati</taxon>
        <taxon>Actinomycetota</taxon>
        <taxon>Actinomycetes</taxon>
        <taxon>Micromonosporales</taxon>
        <taxon>Micromonosporaceae</taxon>
        <taxon>Actinoplanes</taxon>
    </lineage>
</organism>
<dbReference type="Proteomes" id="UP001595867">
    <property type="component" value="Unassembled WGS sequence"/>
</dbReference>
<evidence type="ECO:0000313" key="2">
    <source>
        <dbReference type="Proteomes" id="UP001595867"/>
    </source>
</evidence>
<dbReference type="EMBL" id="JBHSBL010000007">
    <property type="protein sequence ID" value="MFC4065206.1"/>
    <property type="molecule type" value="Genomic_DNA"/>
</dbReference>
<name>A0ABV8INJ5_9ACTN</name>
<reference evidence="2" key="1">
    <citation type="journal article" date="2019" name="Int. J. Syst. Evol. Microbiol.">
        <title>The Global Catalogue of Microorganisms (GCM) 10K type strain sequencing project: providing services to taxonomists for standard genome sequencing and annotation.</title>
        <authorList>
            <consortium name="The Broad Institute Genomics Platform"/>
            <consortium name="The Broad Institute Genome Sequencing Center for Infectious Disease"/>
            <person name="Wu L."/>
            <person name="Ma J."/>
        </authorList>
    </citation>
    <scope>NUCLEOTIDE SEQUENCE [LARGE SCALE GENOMIC DNA]</scope>
    <source>
        <strain evidence="2">TBRC 5832</strain>
    </source>
</reference>
<gene>
    <name evidence="1" type="ORF">ACFO0C_09695</name>
</gene>
<sequence length="157" mass="17885">MGPTEEIHVYATAPGGGVHGEIRGRDRVDVYFSTGTYDRSSETELERRLEGLARLLWAASERARRSRHPEVAGGGRETDRDRLFFEQRDALTAEGRSDDDRITITVQGMRRWRVRIADDTLRAVRERDFCAAVQVAASRLIADQLAQVIQLRGRIYR</sequence>
<dbReference type="RefSeq" id="WP_378066238.1">
    <property type="nucleotide sequence ID" value="NZ_JBHSBL010000007.1"/>
</dbReference>
<protein>
    <submittedName>
        <fullName evidence="1">Uncharacterized protein</fullName>
    </submittedName>
</protein>
<keyword evidence="2" id="KW-1185">Reference proteome</keyword>
<evidence type="ECO:0000313" key="1">
    <source>
        <dbReference type="EMBL" id="MFC4065206.1"/>
    </source>
</evidence>
<comment type="caution">
    <text evidence="1">The sequence shown here is derived from an EMBL/GenBank/DDBJ whole genome shotgun (WGS) entry which is preliminary data.</text>
</comment>
<proteinExistence type="predicted"/>
<accession>A0ABV8INJ5</accession>